<sequence length="215" mass="23472">MLPRHNARNVEPHKPISVWHKESISTIITYSRENSSKNNGTNKTKCKVSQYKPLLFGILIGGLVAGVGLAAILTLYLTQLSTQTTTTTTAAFIASAFWPFDNNALELYNGLNSTLSGLPSYTTSFLGYGAAINLDQSLSQFVSITSIVIPLNSRSFTIEVWIYPIGLTGGEYGIFGQCQSTSTNLCLHFTSRNNKLYCGFYDNDVEGATTLTMNV</sequence>
<dbReference type="AlphaFoldDB" id="A0A818KDF1"/>
<dbReference type="EMBL" id="CAJOBD010000052">
    <property type="protein sequence ID" value="CAF3554420.1"/>
    <property type="molecule type" value="Genomic_DNA"/>
</dbReference>
<name>A0A818KDF1_9BILA</name>
<dbReference type="InterPro" id="IPR013320">
    <property type="entry name" value="ConA-like_dom_sf"/>
</dbReference>
<organism evidence="2 3">
    <name type="scientific">Rotaria sordida</name>
    <dbReference type="NCBI Taxonomy" id="392033"/>
    <lineage>
        <taxon>Eukaryota</taxon>
        <taxon>Metazoa</taxon>
        <taxon>Spiralia</taxon>
        <taxon>Gnathifera</taxon>
        <taxon>Rotifera</taxon>
        <taxon>Eurotatoria</taxon>
        <taxon>Bdelloidea</taxon>
        <taxon>Philodinida</taxon>
        <taxon>Philodinidae</taxon>
        <taxon>Rotaria</taxon>
    </lineage>
</organism>
<comment type="caution">
    <text evidence="2">The sequence shown here is derived from an EMBL/GenBank/DDBJ whole genome shotgun (WGS) entry which is preliminary data.</text>
</comment>
<dbReference type="SUPFAM" id="SSF49899">
    <property type="entry name" value="Concanavalin A-like lectins/glucanases"/>
    <property type="match status" value="1"/>
</dbReference>
<evidence type="ECO:0000313" key="2">
    <source>
        <dbReference type="EMBL" id="CAF3554420.1"/>
    </source>
</evidence>
<protein>
    <submittedName>
        <fullName evidence="2">Uncharacterized protein</fullName>
    </submittedName>
</protein>
<proteinExistence type="predicted"/>
<feature type="transmembrane region" description="Helical" evidence="1">
    <location>
        <begin position="54"/>
        <end position="77"/>
    </location>
</feature>
<evidence type="ECO:0000256" key="1">
    <source>
        <dbReference type="SAM" id="Phobius"/>
    </source>
</evidence>
<keyword evidence="1" id="KW-0812">Transmembrane</keyword>
<dbReference type="Gene3D" id="2.60.120.200">
    <property type="match status" value="1"/>
</dbReference>
<reference evidence="2" key="1">
    <citation type="submission" date="2021-02" db="EMBL/GenBank/DDBJ databases">
        <authorList>
            <person name="Nowell W R."/>
        </authorList>
    </citation>
    <scope>NUCLEOTIDE SEQUENCE</scope>
</reference>
<keyword evidence="1" id="KW-1133">Transmembrane helix</keyword>
<accession>A0A818KDF1</accession>
<dbReference type="Proteomes" id="UP000663836">
    <property type="component" value="Unassembled WGS sequence"/>
</dbReference>
<keyword evidence="1" id="KW-0472">Membrane</keyword>
<evidence type="ECO:0000313" key="3">
    <source>
        <dbReference type="Proteomes" id="UP000663836"/>
    </source>
</evidence>
<gene>
    <name evidence="2" type="ORF">JBS370_LOCUS1515</name>
</gene>